<dbReference type="Proteomes" id="UP000325690">
    <property type="component" value="Unassembled WGS sequence"/>
</dbReference>
<comment type="caution">
    <text evidence="1">The sequence shown here is derived from an EMBL/GenBank/DDBJ whole genome shotgun (WGS) entry which is preliminary data.</text>
</comment>
<gene>
    <name evidence="1" type="ORF">MPHL21000_06650</name>
</gene>
<name>A0A5N5V7A4_MYCPH</name>
<reference evidence="1 2" key="1">
    <citation type="submission" date="2012-10" db="EMBL/GenBank/DDBJ databases">
        <title>The draft sequence of the Mycobacterium pheli genome.</title>
        <authorList>
            <person name="Pettersson B.M.F."/>
            <person name="Das S."/>
            <person name="Dasgupta S."/>
            <person name="Bhattacharya A."/>
            <person name="Kirsebom L.A."/>
        </authorList>
    </citation>
    <scope>NUCLEOTIDE SEQUENCE [LARGE SCALE GENOMIC DNA]</scope>
    <source>
        <strain evidence="1 2">CCUG 21000</strain>
    </source>
</reference>
<dbReference type="AlphaFoldDB" id="A0A5N5V7A4"/>
<evidence type="ECO:0000313" key="1">
    <source>
        <dbReference type="EMBL" id="KAB7757761.1"/>
    </source>
</evidence>
<accession>A0A5N5V7A4</accession>
<protein>
    <submittedName>
        <fullName evidence="1">Uncharacterized protein</fullName>
    </submittedName>
</protein>
<evidence type="ECO:0000313" key="2">
    <source>
        <dbReference type="Proteomes" id="UP000325690"/>
    </source>
</evidence>
<dbReference type="Pfam" id="PF19457">
    <property type="entry name" value="DUF5994"/>
    <property type="match status" value="1"/>
</dbReference>
<keyword evidence="2" id="KW-1185">Reference proteome</keyword>
<dbReference type="EMBL" id="ANBP01000006">
    <property type="protein sequence ID" value="KAB7757761.1"/>
    <property type="molecule type" value="Genomic_DNA"/>
</dbReference>
<proteinExistence type="predicted"/>
<dbReference type="InterPro" id="IPR046036">
    <property type="entry name" value="DUF5994"/>
</dbReference>
<sequence length="152" mass="16700">MKQAAQRRCASPIRLTLVSTPGNGIDGAWWPRSGSIARELPELIDALRPSLGQIADIKINWSEENAVPDLDMLTRRGVAALPGWKDRPQRVMTVIGETGRANLLVVPCHTSPALAMMVLRHAAGLPVDSRHYESERYIAAFDIVEAARRLLA</sequence>
<organism evidence="1 2">
    <name type="scientific">Mycolicibacterium phlei DSM 43239 = CCUG 21000</name>
    <dbReference type="NCBI Taxonomy" id="1226750"/>
    <lineage>
        <taxon>Bacteria</taxon>
        <taxon>Bacillati</taxon>
        <taxon>Actinomycetota</taxon>
        <taxon>Actinomycetes</taxon>
        <taxon>Mycobacteriales</taxon>
        <taxon>Mycobacteriaceae</taxon>
        <taxon>Mycolicibacterium</taxon>
    </lineage>
</organism>